<dbReference type="EMBL" id="QMQB01000023">
    <property type="protein sequence ID" value="RLE14774.1"/>
    <property type="molecule type" value="Genomic_DNA"/>
</dbReference>
<evidence type="ECO:0000313" key="2">
    <source>
        <dbReference type="Proteomes" id="UP000267654"/>
    </source>
</evidence>
<accession>A0A662DFZ7</accession>
<dbReference type="Proteomes" id="UP000267654">
    <property type="component" value="Unassembled WGS sequence"/>
</dbReference>
<gene>
    <name evidence="1" type="ORF">DRI96_00965</name>
</gene>
<dbReference type="AlphaFoldDB" id="A0A662DFZ7"/>
<sequence>MSKKFLGKIEKPSVKEYKTSGKRKVYLIPLLLPGYEHKELLREYQNKLKKYWKQVESQLDDLQRKMGKIGKVYYEMVDRDGEEGAKIIQQMDEVSWKIVKELIEKGASLKGIEDFVLVQEHLDLVRCLSLNLKSPRVGALLSNFFSQNLKERDEYISKKIDEDLKQDEIAVLFIRENNFLKFPPDVEVFRIFPPALDELHHCLERMQDV</sequence>
<evidence type="ECO:0000313" key="1">
    <source>
        <dbReference type="EMBL" id="RLE14774.1"/>
    </source>
</evidence>
<reference evidence="1 2" key="1">
    <citation type="submission" date="2018-06" db="EMBL/GenBank/DDBJ databases">
        <title>Extensive metabolic versatility and redundancy in microbially diverse, dynamic hydrothermal sediments.</title>
        <authorList>
            <person name="Dombrowski N."/>
            <person name="Teske A."/>
            <person name="Baker B.J."/>
        </authorList>
    </citation>
    <scope>NUCLEOTIDE SEQUENCE [LARGE SCALE GENOMIC DNA]</scope>
    <source>
        <strain evidence="1">B19_G9</strain>
    </source>
</reference>
<proteinExistence type="predicted"/>
<organism evidence="1 2">
    <name type="scientific">Aerophobetes bacterium</name>
    <dbReference type="NCBI Taxonomy" id="2030807"/>
    <lineage>
        <taxon>Bacteria</taxon>
        <taxon>Candidatus Aerophobota</taxon>
    </lineage>
</organism>
<name>A0A662DFZ7_UNCAE</name>
<protein>
    <submittedName>
        <fullName evidence="1">Uncharacterized protein</fullName>
    </submittedName>
</protein>
<comment type="caution">
    <text evidence="1">The sequence shown here is derived from an EMBL/GenBank/DDBJ whole genome shotgun (WGS) entry which is preliminary data.</text>
</comment>